<comment type="caution">
    <text evidence="6">The sequence shown here is derived from an EMBL/GenBank/DDBJ whole genome shotgun (WGS) entry which is preliminary data.</text>
</comment>
<dbReference type="PANTHER" id="PTHR39157:SF1">
    <property type="entry name" value="DOXX FAMILY PROTEIN"/>
    <property type="match status" value="1"/>
</dbReference>
<dbReference type="GO" id="GO:0016020">
    <property type="term" value="C:membrane"/>
    <property type="evidence" value="ECO:0007669"/>
    <property type="project" value="UniProtKB-SubCell"/>
</dbReference>
<dbReference type="STRING" id="229920.ADM99_02950"/>
<evidence type="ECO:0000256" key="1">
    <source>
        <dbReference type="ARBA" id="ARBA00004141"/>
    </source>
</evidence>
<dbReference type="AlphaFoldDB" id="A0A0P6WSM6"/>
<keyword evidence="3 5" id="KW-1133">Transmembrane helix</keyword>
<proteinExistence type="predicted"/>
<evidence type="ECO:0000313" key="7">
    <source>
        <dbReference type="Proteomes" id="UP000050430"/>
    </source>
</evidence>
<evidence type="ECO:0000256" key="2">
    <source>
        <dbReference type="ARBA" id="ARBA00022692"/>
    </source>
</evidence>
<evidence type="ECO:0000256" key="4">
    <source>
        <dbReference type="ARBA" id="ARBA00023136"/>
    </source>
</evidence>
<keyword evidence="7" id="KW-1185">Reference proteome</keyword>
<keyword evidence="2 5" id="KW-0812">Transmembrane</keyword>
<accession>A0A0P6WSM6</accession>
<feature type="transmembrane region" description="Helical" evidence="5">
    <location>
        <begin position="151"/>
        <end position="170"/>
    </location>
</feature>
<gene>
    <name evidence="6" type="ORF">ADM99_02950</name>
</gene>
<name>A0A0P6WSM6_9CHLR</name>
<dbReference type="EMBL" id="LGCK01000006">
    <property type="protein sequence ID" value="KPL73215.1"/>
    <property type="molecule type" value="Genomic_DNA"/>
</dbReference>
<evidence type="ECO:0000256" key="3">
    <source>
        <dbReference type="ARBA" id="ARBA00022989"/>
    </source>
</evidence>
<evidence type="ECO:0000256" key="5">
    <source>
        <dbReference type="SAM" id="Phobius"/>
    </source>
</evidence>
<keyword evidence="4 5" id="KW-0472">Membrane</keyword>
<reference evidence="6 7" key="1">
    <citation type="submission" date="2015-07" db="EMBL/GenBank/DDBJ databases">
        <title>Genome sequence of Leptolinea tardivitalis DSM 16556.</title>
        <authorList>
            <person name="Hemp J."/>
            <person name="Ward L.M."/>
            <person name="Pace L.A."/>
            <person name="Fischer W.W."/>
        </authorList>
    </citation>
    <scope>NUCLEOTIDE SEQUENCE [LARGE SCALE GENOMIC DNA]</scope>
    <source>
        <strain evidence="6 7">YMTK-2</strain>
    </source>
</reference>
<organism evidence="6 7">
    <name type="scientific">Leptolinea tardivitalis</name>
    <dbReference type="NCBI Taxonomy" id="229920"/>
    <lineage>
        <taxon>Bacteria</taxon>
        <taxon>Bacillati</taxon>
        <taxon>Chloroflexota</taxon>
        <taxon>Anaerolineae</taxon>
        <taxon>Anaerolineales</taxon>
        <taxon>Anaerolineaceae</taxon>
        <taxon>Leptolinea</taxon>
    </lineage>
</organism>
<dbReference type="InterPro" id="IPR032808">
    <property type="entry name" value="DoxX"/>
</dbReference>
<evidence type="ECO:0000313" key="6">
    <source>
        <dbReference type="EMBL" id="KPL73215.1"/>
    </source>
</evidence>
<feature type="transmembrane region" description="Helical" evidence="5">
    <location>
        <begin position="107"/>
        <end position="131"/>
    </location>
</feature>
<dbReference type="Proteomes" id="UP000050430">
    <property type="component" value="Unassembled WGS sequence"/>
</dbReference>
<dbReference type="OrthoDB" id="26941at2"/>
<comment type="subcellular location">
    <subcellularLocation>
        <location evidence="1">Membrane</location>
        <topology evidence="1">Multi-pass membrane protein</topology>
    </subcellularLocation>
</comment>
<dbReference type="RefSeq" id="WP_062421603.1">
    <property type="nucleotide sequence ID" value="NZ_BBYA01000009.1"/>
</dbReference>
<protein>
    <submittedName>
        <fullName evidence="6">DoxX family protein</fullName>
    </submittedName>
</protein>
<sequence length="188" mass="20744">MSAISGTSTKSQVKLTDPPIAQFVFSDTRLSWLWLILRVYLGYEWLTAGWAKLFSPVWFGDKAGVALTGFLNGALAKTVGEHPDVQNWYAGFLQNIVLPNAVLWSRFVVIGEILVGLALILGIFTGVAAFFGGFMNVNYLMAGTVSTNPMLFVIATWLVLAWKTAGWLGLDRWILPRLGRFWSPGRTG</sequence>
<dbReference type="Pfam" id="PF07681">
    <property type="entry name" value="DoxX"/>
    <property type="match status" value="1"/>
</dbReference>
<dbReference type="PANTHER" id="PTHR39157">
    <property type="entry name" value="INTEGRAL MEMBRANE PROTEIN-RELATED"/>
    <property type="match status" value="1"/>
</dbReference>